<protein>
    <submittedName>
        <fullName evidence="2">Uncharacterized protein</fullName>
    </submittedName>
</protein>
<dbReference type="VEuPathDB" id="FungiDB:FUN_017515"/>
<dbReference type="AlphaFoldDB" id="A0A2N0PBW9"/>
<proteinExistence type="predicted"/>
<accession>A0A2N0PBW9</accession>
<dbReference type="VEuPathDB" id="FungiDB:RhiirFUN_001538"/>
<evidence type="ECO:0000256" key="1">
    <source>
        <dbReference type="SAM" id="MobiDB-lite"/>
    </source>
</evidence>
<organism evidence="2 3">
    <name type="scientific">Rhizophagus irregularis</name>
    <dbReference type="NCBI Taxonomy" id="588596"/>
    <lineage>
        <taxon>Eukaryota</taxon>
        <taxon>Fungi</taxon>
        <taxon>Fungi incertae sedis</taxon>
        <taxon>Mucoromycota</taxon>
        <taxon>Glomeromycotina</taxon>
        <taxon>Glomeromycetes</taxon>
        <taxon>Glomerales</taxon>
        <taxon>Glomeraceae</taxon>
        <taxon>Rhizophagus</taxon>
    </lineage>
</organism>
<feature type="compositionally biased region" description="Low complexity" evidence="1">
    <location>
        <begin position="361"/>
        <end position="374"/>
    </location>
</feature>
<name>A0A2N0PBW9_9GLOM</name>
<dbReference type="Proteomes" id="UP000232722">
    <property type="component" value="Unassembled WGS sequence"/>
</dbReference>
<dbReference type="EMBL" id="LLXJ01001030">
    <property type="protein sequence ID" value="PKC04304.1"/>
    <property type="molecule type" value="Genomic_DNA"/>
</dbReference>
<reference evidence="2 3" key="1">
    <citation type="submission" date="2016-04" db="EMBL/GenBank/DDBJ databases">
        <title>Genome analyses suggest a sexual origin of heterokaryosis in a supposedly ancient asexual fungus.</title>
        <authorList>
            <person name="Ropars J."/>
            <person name="Sedzielewska K."/>
            <person name="Noel J."/>
            <person name="Charron P."/>
            <person name="Farinelli L."/>
            <person name="Marton T."/>
            <person name="Kruger M."/>
            <person name="Pelin A."/>
            <person name="Brachmann A."/>
            <person name="Corradi N."/>
        </authorList>
    </citation>
    <scope>NUCLEOTIDE SEQUENCE [LARGE SCALE GENOMIC DNA]</scope>
    <source>
        <strain evidence="2 3">A5</strain>
    </source>
</reference>
<feature type="region of interest" description="Disordered" evidence="1">
    <location>
        <begin position="161"/>
        <end position="185"/>
    </location>
</feature>
<dbReference type="VEuPathDB" id="FungiDB:RhiirA1_468451"/>
<feature type="compositionally biased region" description="Polar residues" evidence="1">
    <location>
        <begin position="168"/>
        <end position="185"/>
    </location>
</feature>
<sequence>MSNDEIYTGFLVTYLQKLTSDHWSYIDFLRLNHDNIIDYPPFTKDLMEPGLGDFFEQELLVSCLSDSGVSAVFLTQVIVVEAPAETMKYNEIISNRKQLVLKSTLDAEGLGLLNVASRLQSRKITLDYEDQIAKLIPSSDKRSLDHTSANDKSTAKRVESFNDESMKNPEQQLQCSPHETQNAEDNTPPLLTTIHEDSTLIITKTMILLTKYLNTAIVEFSSGRKASFIKENSDHVKLCRNAIRILNFMLQTIPSKNARIYLIQFVNSYSYLKIEYLVRPLPSVYFLDRFVCTKVPETFDDIEKFTKDMVELISWQANILFMVKEINKIPYTAGNSNVCTTPLEDTPKKDKKKVTKNNSYSGSPCPGSPGSPLI</sequence>
<evidence type="ECO:0000313" key="3">
    <source>
        <dbReference type="Proteomes" id="UP000232722"/>
    </source>
</evidence>
<gene>
    <name evidence="2" type="ORF">RhiirA5_422430</name>
</gene>
<reference evidence="2 3" key="2">
    <citation type="submission" date="2017-09" db="EMBL/GenBank/DDBJ databases">
        <title>Extensive intraspecific genome diversity in a model arbuscular mycorrhizal fungus.</title>
        <authorList>
            <person name="Chen E.C."/>
            <person name="Morin E."/>
            <person name="Beaudet D."/>
            <person name="Noel J."/>
            <person name="Ndikumana S."/>
            <person name="Charron P."/>
            <person name="St-Onge C."/>
            <person name="Giorgi J."/>
            <person name="Grigoriev I.V."/>
            <person name="Roux C."/>
            <person name="Martin F.M."/>
            <person name="Corradi N."/>
        </authorList>
    </citation>
    <scope>NUCLEOTIDE SEQUENCE [LARGE SCALE GENOMIC DNA]</scope>
    <source>
        <strain evidence="2 3">A5</strain>
    </source>
</reference>
<feature type="region of interest" description="Disordered" evidence="1">
    <location>
        <begin position="340"/>
        <end position="374"/>
    </location>
</feature>
<evidence type="ECO:0000313" key="2">
    <source>
        <dbReference type="EMBL" id="PKC04304.1"/>
    </source>
</evidence>
<comment type="caution">
    <text evidence="2">The sequence shown here is derived from an EMBL/GenBank/DDBJ whole genome shotgun (WGS) entry which is preliminary data.</text>
</comment>